<dbReference type="InterPro" id="IPR013096">
    <property type="entry name" value="Cupin_2"/>
</dbReference>
<dbReference type="EMBL" id="FNLO01000012">
    <property type="protein sequence ID" value="SDV50594.1"/>
    <property type="molecule type" value="Genomic_DNA"/>
</dbReference>
<gene>
    <name evidence="2" type="ORF">SAMN05216551_112112</name>
</gene>
<dbReference type="RefSeq" id="WP_091911676.1">
    <property type="nucleotide sequence ID" value="NZ_FNLO01000012.1"/>
</dbReference>
<name>A0A1H2PTX5_9BURK</name>
<evidence type="ECO:0000313" key="2">
    <source>
        <dbReference type="EMBL" id="SDV50594.1"/>
    </source>
</evidence>
<keyword evidence="3" id="KW-1185">Reference proteome</keyword>
<dbReference type="AlphaFoldDB" id="A0A1H2PTX5"/>
<dbReference type="Proteomes" id="UP000243719">
    <property type="component" value="Unassembled WGS sequence"/>
</dbReference>
<feature type="domain" description="Cupin type-2" evidence="1">
    <location>
        <begin position="28"/>
        <end position="72"/>
    </location>
</feature>
<dbReference type="Gene3D" id="2.60.120.10">
    <property type="entry name" value="Jelly Rolls"/>
    <property type="match status" value="1"/>
</dbReference>
<reference evidence="3" key="1">
    <citation type="submission" date="2016-09" db="EMBL/GenBank/DDBJ databases">
        <authorList>
            <person name="Varghese N."/>
            <person name="Submissions S."/>
        </authorList>
    </citation>
    <scope>NUCLEOTIDE SEQUENCE [LARGE SCALE GENOMIC DNA]</scope>
    <source>
        <strain evidence="3">JS23</strain>
    </source>
</reference>
<dbReference type="Pfam" id="PF07883">
    <property type="entry name" value="Cupin_2"/>
    <property type="match status" value="1"/>
</dbReference>
<protein>
    <submittedName>
        <fullName evidence="2">Cupin domain-containing protein</fullName>
    </submittedName>
</protein>
<evidence type="ECO:0000259" key="1">
    <source>
        <dbReference type="Pfam" id="PF07883"/>
    </source>
</evidence>
<sequence length="87" mass="9866">MDKETFLDELDHDGFTQRVVVTRAAGLLPDHAHPFEARALILSGDIEIVVDGQRRTYRTGEVFRLAAGQRHEERYGADGVQYLVGRR</sequence>
<dbReference type="InterPro" id="IPR014710">
    <property type="entry name" value="RmlC-like_jellyroll"/>
</dbReference>
<accession>A0A1H2PTX5</accession>
<dbReference type="STRING" id="1770053.SAMN05216551_112112"/>
<dbReference type="SUPFAM" id="SSF51182">
    <property type="entry name" value="RmlC-like cupins"/>
    <property type="match status" value="1"/>
</dbReference>
<organism evidence="2 3">
    <name type="scientific">Chitinasiproducens palmae</name>
    <dbReference type="NCBI Taxonomy" id="1770053"/>
    <lineage>
        <taxon>Bacteria</taxon>
        <taxon>Pseudomonadati</taxon>
        <taxon>Pseudomonadota</taxon>
        <taxon>Betaproteobacteria</taxon>
        <taxon>Burkholderiales</taxon>
        <taxon>Burkholderiaceae</taxon>
        <taxon>Chitinasiproducens</taxon>
    </lineage>
</organism>
<evidence type="ECO:0000313" key="3">
    <source>
        <dbReference type="Proteomes" id="UP000243719"/>
    </source>
</evidence>
<proteinExistence type="predicted"/>
<dbReference type="OrthoDB" id="8756764at2"/>
<dbReference type="InterPro" id="IPR011051">
    <property type="entry name" value="RmlC_Cupin_sf"/>
</dbReference>